<reference evidence="1" key="1">
    <citation type="submission" date="2023-03" db="EMBL/GenBank/DDBJ databases">
        <authorList>
            <person name="Shen W."/>
            <person name="Cai J."/>
        </authorList>
    </citation>
    <scope>NUCLEOTIDE SEQUENCE</scope>
    <source>
        <strain evidence="1">Y15</strain>
    </source>
</reference>
<name>A0AAW8TB28_9ENTE</name>
<dbReference type="EMBL" id="JARPXL010000024">
    <property type="protein sequence ID" value="MDT2546153.1"/>
    <property type="molecule type" value="Genomic_DNA"/>
</dbReference>
<proteinExistence type="predicted"/>
<evidence type="ECO:0000313" key="1">
    <source>
        <dbReference type="EMBL" id="MDT2546153.1"/>
    </source>
</evidence>
<dbReference type="AlphaFoldDB" id="A0AAW8TB28"/>
<dbReference type="RefSeq" id="WP_311817460.1">
    <property type="nucleotide sequence ID" value="NZ_JARPXH010000002.1"/>
</dbReference>
<accession>A0AAW8TB28</accession>
<organism evidence="1 2">
    <name type="scientific">Enterococcus raffinosus</name>
    <dbReference type="NCBI Taxonomy" id="71452"/>
    <lineage>
        <taxon>Bacteria</taxon>
        <taxon>Bacillati</taxon>
        <taxon>Bacillota</taxon>
        <taxon>Bacilli</taxon>
        <taxon>Lactobacillales</taxon>
        <taxon>Enterococcaceae</taxon>
        <taxon>Enterococcus</taxon>
    </lineage>
</organism>
<gene>
    <name evidence="1" type="ORF">P7D69_17525</name>
</gene>
<dbReference type="Proteomes" id="UP001254770">
    <property type="component" value="Unassembled WGS sequence"/>
</dbReference>
<comment type="caution">
    <text evidence="1">The sequence shown here is derived from an EMBL/GenBank/DDBJ whole genome shotgun (WGS) entry which is preliminary data.</text>
</comment>
<sequence length="63" mass="7176">MGHFHQKSVLTPIEFGKSIPVGSTIAFQDVLKLKSFTPDDNLVLHVKTANYTKSFKLKMKEHF</sequence>
<evidence type="ECO:0000313" key="2">
    <source>
        <dbReference type="Proteomes" id="UP001254770"/>
    </source>
</evidence>
<protein>
    <submittedName>
        <fullName evidence="1">Uncharacterized protein</fullName>
    </submittedName>
</protein>